<organism evidence="1 2">
    <name type="scientific">Melastoma candidum</name>
    <dbReference type="NCBI Taxonomy" id="119954"/>
    <lineage>
        <taxon>Eukaryota</taxon>
        <taxon>Viridiplantae</taxon>
        <taxon>Streptophyta</taxon>
        <taxon>Embryophyta</taxon>
        <taxon>Tracheophyta</taxon>
        <taxon>Spermatophyta</taxon>
        <taxon>Magnoliopsida</taxon>
        <taxon>eudicotyledons</taxon>
        <taxon>Gunneridae</taxon>
        <taxon>Pentapetalae</taxon>
        <taxon>rosids</taxon>
        <taxon>malvids</taxon>
        <taxon>Myrtales</taxon>
        <taxon>Melastomataceae</taxon>
        <taxon>Melastomatoideae</taxon>
        <taxon>Melastomateae</taxon>
        <taxon>Melastoma</taxon>
    </lineage>
</organism>
<proteinExistence type="predicted"/>
<name>A0ACB9RMR7_9MYRT</name>
<evidence type="ECO:0000313" key="2">
    <source>
        <dbReference type="Proteomes" id="UP001057402"/>
    </source>
</evidence>
<comment type="caution">
    <text evidence="1">The sequence shown here is derived from an EMBL/GenBank/DDBJ whole genome shotgun (WGS) entry which is preliminary data.</text>
</comment>
<reference evidence="2" key="1">
    <citation type="journal article" date="2023" name="Front. Plant Sci.">
        <title>Chromosomal-level genome assembly of Melastoma candidum provides insights into trichome evolution.</title>
        <authorList>
            <person name="Zhong Y."/>
            <person name="Wu W."/>
            <person name="Sun C."/>
            <person name="Zou P."/>
            <person name="Liu Y."/>
            <person name="Dai S."/>
            <person name="Zhou R."/>
        </authorList>
    </citation>
    <scope>NUCLEOTIDE SEQUENCE [LARGE SCALE GENOMIC DNA]</scope>
</reference>
<dbReference type="Proteomes" id="UP001057402">
    <property type="component" value="Chromosome 3"/>
</dbReference>
<protein>
    <submittedName>
        <fullName evidence="1">Uncharacterized protein</fullName>
    </submittedName>
</protein>
<dbReference type="EMBL" id="CM042882">
    <property type="protein sequence ID" value="KAI4380277.1"/>
    <property type="molecule type" value="Genomic_DNA"/>
</dbReference>
<sequence length="138" mass="15158">MMDLYKNILRGSDSGFQSGPSSNVVSGSAAGCTTLVIIYPLDIAHTRLAADIDHTEVPGHSASLQGMAVHWGLYFARHDERVHGRAKSKRDLASWNRWLVAQEASFSRGAASDVFRSTGWAAILVLCYAEFKKFISRD</sequence>
<keyword evidence="2" id="KW-1185">Reference proteome</keyword>
<gene>
    <name evidence="1" type="ORF">MLD38_006486</name>
</gene>
<evidence type="ECO:0000313" key="1">
    <source>
        <dbReference type="EMBL" id="KAI4380277.1"/>
    </source>
</evidence>
<accession>A0ACB9RMR7</accession>